<dbReference type="AlphaFoldDB" id="A0A914X271"/>
<name>A0A914X271_9BILA</name>
<evidence type="ECO:0000313" key="3">
    <source>
        <dbReference type="WBParaSite" id="PSAMB.scaffold602size46075.g7266.t1"/>
    </source>
</evidence>
<feature type="transmembrane region" description="Helical" evidence="1">
    <location>
        <begin position="65"/>
        <end position="83"/>
    </location>
</feature>
<keyword evidence="1" id="KW-0812">Transmembrane</keyword>
<keyword evidence="1" id="KW-1133">Transmembrane helix</keyword>
<protein>
    <submittedName>
        <fullName evidence="3">Uncharacterized protein</fullName>
    </submittedName>
</protein>
<sequence>MVINIVGFGVICTCLNDKSRAILFVLHSTTPSQQNHYWLDAFHRKIADNSWGLTIGKLLLLERTACLGIISAIITFVAFYAQFSESASVQKYNGTVYNLDEFFGI</sequence>
<evidence type="ECO:0000256" key="1">
    <source>
        <dbReference type="SAM" id="Phobius"/>
    </source>
</evidence>
<evidence type="ECO:0000313" key="2">
    <source>
        <dbReference type="Proteomes" id="UP000887566"/>
    </source>
</evidence>
<accession>A0A914X271</accession>
<organism evidence="2 3">
    <name type="scientific">Plectus sambesii</name>
    <dbReference type="NCBI Taxonomy" id="2011161"/>
    <lineage>
        <taxon>Eukaryota</taxon>
        <taxon>Metazoa</taxon>
        <taxon>Ecdysozoa</taxon>
        <taxon>Nematoda</taxon>
        <taxon>Chromadorea</taxon>
        <taxon>Plectida</taxon>
        <taxon>Plectina</taxon>
        <taxon>Plectoidea</taxon>
        <taxon>Plectidae</taxon>
        <taxon>Plectus</taxon>
    </lineage>
</organism>
<dbReference type="WBParaSite" id="PSAMB.scaffold602size46075.g7266.t1">
    <property type="protein sequence ID" value="PSAMB.scaffold602size46075.g7266.t1"/>
    <property type="gene ID" value="PSAMB.scaffold602size46075.g7266"/>
</dbReference>
<keyword evidence="2" id="KW-1185">Reference proteome</keyword>
<proteinExistence type="predicted"/>
<dbReference type="Proteomes" id="UP000887566">
    <property type="component" value="Unplaced"/>
</dbReference>
<keyword evidence="1" id="KW-0472">Membrane</keyword>
<reference evidence="3" key="1">
    <citation type="submission" date="2022-11" db="UniProtKB">
        <authorList>
            <consortium name="WormBaseParasite"/>
        </authorList>
    </citation>
    <scope>IDENTIFICATION</scope>
</reference>